<dbReference type="GO" id="GO:0043200">
    <property type="term" value="P:response to amino acid"/>
    <property type="evidence" value="ECO:0007669"/>
    <property type="project" value="TreeGrafter"/>
</dbReference>
<evidence type="ECO:0000259" key="5">
    <source>
        <dbReference type="PROSITE" id="PS50956"/>
    </source>
</evidence>
<dbReference type="InterPro" id="IPR011008">
    <property type="entry name" value="Dimeric_a/b-barrel"/>
</dbReference>
<dbReference type="GO" id="GO:0005829">
    <property type="term" value="C:cytosol"/>
    <property type="evidence" value="ECO:0007669"/>
    <property type="project" value="TreeGrafter"/>
</dbReference>
<dbReference type="InterPro" id="IPR019885">
    <property type="entry name" value="Tscrpt_reg_HTH_AsnC-type_CS"/>
</dbReference>
<dbReference type="EMBL" id="JAAQPH010000029">
    <property type="protein sequence ID" value="NIA71991.1"/>
    <property type="molecule type" value="Genomic_DNA"/>
</dbReference>
<feature type="domain" description="HTH asnC-type" evidence="5">
    <location>
        <begin position="10"/>
        <end position="71"/>
    </location>
</feature>
<dbReference type="Pfam" id="PF01037">
    <property type="entry name" value="AsnC_trans_reg"/>
    <property type="match status" value="1"/>
</dbReference>
<evidence type="ECO:0000313" key="6">
    <source>
        <dbReference type="EMBL" id="NIA71991.1"/>
    </source>
</evidence>
<dbReference type="PROSITE" id="PS00519">
    <property type="entry name" value="HTH_ASNC_1"/>
    <property type="match status" value="1"/>
</dbReference>
<evidence type="ECO:0000256" key="1">
    <source>
        <dbReference type="ARBA" id="ARBA00023015"/>
    </source>
</evidence>
<evidence type="ECO:0000256" key="3">
    <source>
        <dbReference type="ARBA" id="ARBA00023159"/>
    </source>
</evidence>
<dbReference type="Gene3D" id="1.10.10.10">
    <property type="entry name" value="Winged helix-like DNA-binding domain superfamily/Winged helix DNA-binding domain"/>
    <property type="match status" value="1"/>
</dbReference>
<dbReference type="SMART" id="SM00344">
    <property type="entry name" value="HTH_ASNC"/>
    <property type="match status" value="1"/>
</dbReference>
<dbReference type="PROSITE" id="PS50956">
    <property type="entry name" value="HTH_ASNC_2"/>
    <property type="match status" value="1"/>
</dbReference>
<dbReference type="InterPro" id="IPR011991">
    <property type="entry name" value="ArsR-like_HTH"/>
</dbReference>
<organism evidence="6 7">
    <name type="scientific">Pelagibius litoralis</name>
    <dbReference type="NCBI Taxonomy" id="374515"/>
    <lineage>
        <taxon>Bacteria</taxon>
        <taxon>Pseudomonadati</taxon>
        <taxon>Pseudomonadota</taxon>
        <taxon>Alphaproteobacteria</taxon>
        <taxon>Rhodospirillales</taxon>
        <taxon>Rhodovibrionaceae</taxon>
        <taxon>Pelagibius</taxon>
    </lineage>
</organism>
<dbReference type="InterPro" id="IPR000485">
    <property type="entry name" value="AsnC-type_HTH_dom"/>
</dbReference>
<dbReference type="InterPro" id="IPR019887">
    <property type="entry name" value="Tscrpt_reg_AsnC/Lrp_C"/>
</dbReference>
<dbReference type="SUPFAM" id="SSF54909">
    <property type="entry name" value="Dimeric alpha+beta barrel"/>
    <property type="match status" value="1"/>
</dbReference>
<dbReference type="Proteomes" id="UP000761264">
    <property type="component" value="Unassembled WGS sequence"/>
</dbReference>
<dbReference type="GO" id="GO:0006355">
    <property type="term" value="P:regulation of DNA-templated transcription"/>
    <property type="evidence" value="ECO:0007669"/>
    <property type="project" value="UniProtKB-ARBA"/>
</dbReference>
<dbReference type="Pfam" id="PF13404">
    <property type="entry name" value="HTH_AsnC-type"/>
    <property type="match status" value="1"/>
</dbReference>
<gene>
    <name evidence="6" type="ORF">HBA54_25655</name>
</gene>
<dbReference type="PANTHER" id="PTHR30154:SF0">
    <property type="entry name" value="LEUCINE-RESPONSIVE REGULATORY PROTEIN"/>
    <property type="match status" value="1"/>
</dbReference>
<dbReference type="InterPro" id="IPR036390">
    <property type="entry name" value="WH_DNA-bd_sf"/>
</dbReference>
<accession>A0A967F335</accession>
<keyword evidence="3" id="KW-0010">Activator</keyword>
<dbReference type="PRINTS" id="PR00033">
    <property type="entry name" value="HTHASNC"/>
</dbReference>
<dbReference type="Gene3D" id="3.30.70.920">
    <property type="match status" value="1"/>
</dbReference>
<keyword evidence="1" id="KW-0805">Transcription regulation</keyword>
<evidence type="ECO:0000256" key="4">
    <source>
        <dbReference type="ARBA" id="ARBA00023163"/>
    </source>
</evidence>
<name>A0A967F335_9PROT</name>
<dbReference type="GO" id="GO:0043565">
    <property type="term" value="F:sequence-specific DNA binding"/>
    <property type="evidence" value="ECO:0007669"/>
    <property type="project" value="InterPro"/>
</dbReference>
<protein>
    <submittedName>
        <fullName evidence="6">Lrp/AsnC family transcriptional regulator</fullName>
    </submittedName>
</protein>
<dbReference type="InterPro" id="IPR036388">
    <property type="entry name" value="WH-like_DNA-bd_sf"/>
</dbReference>
<comment type="caution">
    <text evidence="6">The sequence shown here is derived from an EMBL/GenBank/DDBJ whole genome shotgun (WGS) entry which is preliminary data.</text>
</comment>
<reference evidence="6" key="1">
    <citation type="submission" date="2020-03" db="EMBL/GenBank/DDBJ databases">
        <title>Genome of Pelagibius litoralis DSM 21314T.</title>
        <authorList>
            <person name="Wang G."/>
        </authorList>
    </citation>
    <scope>NUCLEOTIDE SEQUENCE</scope>
    <source>
        <strain evidence="6">DSM 21314</strain>
    </source>
</reference>
<evidence type="ECO:0000313" key="7">
    <source>
        <dbReference type="Proteomes" id="UP000761264"/>
    </source>
</evidence>
<evidence type="ECO:0000256" key="2">
    <source>
        <dbReference type="ARBA" id="ARBA00023125"/>
    </source>
</evidence>
<dbReference type="PANTHER" id="PTHR30154">
    <property type="entry name" value="LEUCINE-RESPONSIVE REGULATORY PROTEIN"/>
    <property type="match status" value="1"/>
</dbReference>
<keyword evidence="7" id="KW-1185">Reference proteome</keyword>
<dbReference type="AlphaFoldDB" id="A0A967F335"/>
<dbReference type="CDD" id="cd00090">
    <property type="entry name" value="HTH_ARSR"/>
    <property type="match status" value="1"/>
</dbReference>
<sequence>MRDSSAMPDLDRTDRRILRCLQRDGRLTNAELARKVNVSAATCHRRTQRLFDEGYMRSVRAEVDPGRVDRGALVVVGVVLDRSTRESFGAFEAAITKLPSILDCHLVAGDFDYFLKIRVRDIADFNRLHGEQLLALPGVRQTRTFFVMKEVIDNAPLEF</sequence>
<keyword evidence="2" id="KW-0238">DNA-binding</keyword>
<dbReference type="SUPFAM" id="SSF46785">
    <property type="entry name" value="Winged helix' DNA-binding domain"/>
    <property type="match status" value="1"/>
</dbReference>
<proteinExistence type="predicted"/>
<dbReference type="InterPro" id="IPR019888">
    <property type="entry name" value="Tscrpt_reg_AsnC-like"/>
</dbReference>
<keyword evidence="4" id="KW-0804">Transcription</keyword>